<comment type="caution">
    <text evidence="1">The sequence shown here is derived from an EMBL/GenBank/DDBJ whole genome shotgun (WGS) entry which is preliminary data.</text>
</comment>
<evidence type="ECO:0000313" key="2">
    <source>
        <dbReference type="Proteomes" id="UP001234297"/>
    </source>
</evidence>
<sequence length="246" mass="28111">MERLVLEGKKDRAKKRQLNEENGNPYGTPRGDADENDVEVEEEEPFTNPITPTTTSRKGKEQDKIFKQCDAYKDSRFDFGYAAAIRNREKMSLGNWWDRFGNGTLELKKLAIRILSQCISASGCERHWSIFEHIHSPKRNRLQHQRLNDLVFVHYNLKLRERDMLKRTGNAASDPISLENINILADWVAEEAPLLTIEDVDSWTAMEQPAQMQEGIPDFDGGDEIGGPIGEDLGANEDDNHYYSDA</sequence>
<protein>
    <submittedName>
        <fullName evidence="1">Uncharacterized protein</fullName>
    </submittedName>
</protein>
<gene>
    <name evidence="1" type="ORF">MRB53_028436</name>
</gene>
<accession>A0ACC2KFZ4</accession>
<keyword evidence="2" id="KW-1185">Reference proteome</keyword>
<organism evidence="1 2">
    <name type="scientific">Persea americana</name>
    <name type="common">Avocado</name>
    <dbReference type="NCBI Taxonomy" id="3435"/>
    <lineage>
        <taxon>Eukaryota</taxon>
        <taxon>Viridiplantae</taxon>
        <taxon>Streptophyta</taxon>
        <taxon>Embryophyta</taxon>
        <taxon>Tracheophyta</taxon>
        <taxon>Spermatophyta</taxon>
        <taxon>Magnoliopsida</taxon>
        <taxon>Magnoliidae</taxon>
        <taxon>Laurales</taxon>
        <taxon>Lauraceae</taxon>
        <taxon>Persea</taxon>
    </lineage>
</organism>
<dbReference type="EMBL" id="CM056817">
    <property type="protein sequence ID" value="KAJ8619907.1"/>
    <property type="molecule type" value="Genomic_DNA"/>
</dbReference>
<name>A0ACC2KFZ4_PERAE</name>
<evidence type="ECO:0000313" key="1">
    <source>
        <dbReference type="EMBL" id="KAJ8619907.1"/>
    </source>
</evidence>
<dbReference type="Proteomes" id="UP001234297">
    <property type="component" value="Chromosome 9"/>
</dbReference>
<proteinExistence type="predicted"/>
<reference evidence="1 2" key="1">
    <citation type="journal article" date="2022" name="Hortic Res">
        <title>A haplotype resolved chromosomal level avocado genome allows analysis of novel avocado genes.</title>
        <authorList>
            <person name="Nath O."/>
            <person name="Fletcher S.J."/>
            <person name="Hayward A."/>
            <person name="Shaw L.M."/>
            <person name="Masouleh A.K."/>
            <person name="Furtado A."/>
            <person name="Henry R.J."/>
            <person name="Mitter N."/>
        </authorList>
    </citation>
    <scope>NUCLEOTIDE SEQUENCE [LARGE SCALE GENOMIC DNA]</scope>
    <source>
        <strain evidence="2">cv. Hass</strain>
    </source>
</reference>